<name>A0A9X2KVX0_9GAMM</name>
<dbReference type="AlphaFoldDB" id="A0A9X2KVX0"/>
<proteinExistence type="predicted"/>
<reference evidence="1" key="1">
    <citation type="submission" date="2022-05" db="EMBL/GenBank/DDBJ databases">
        <authorList>
            <person name="Sun H.-N."/>
        </authorList>
    </citation>
    <scope>NUCLEOTIDE SEQUENCE</scope>
    <source>
        <strain evidence="1">HB14</strain>
    </source>
</reference>
<keyword evidence="2" id="KW-1185">Reference proteome</keyword>
<dbReference type="InterPro" id="IPR046125">
    <property type="entry name" value="DUF6122"/>
</dbReference>
<evidence type="ECO:0000313" key="1">
    <source>
        <dbReference type="EMBL" id="MCP8898455.1"/>
    </source>
</evidence>
<accession>A0A9X2KVX0</accession>
<dbReference type="EMBL" id="JAMFTH010000001">
    <property type="protein sequence ID" value="MCP8898455.1"/>
    <property type="molecule type" value="Genomic_DNA"/>
</dbReference>
<comment type="caution">
    <text evidence="1">The sequence shown here is derived from an EMBL/GenBank/DDBJ whole genome shotgun (WGS) entry which is preliminary data.</text>
</comment>
<reference evidence="1" key="2">
    <citation type="submission" date="2023-01" db="EMBL/GenBank/DDBJ databases">
        <title>Gilvimarinus xylanilyticus HB14 isolated from Caulerpa lentillifera aquaculture base in Hainan, China.</title>
        <authorList>
            <person name="Zhang Y.-J."/>
        </authorList>
    </citation>
    <scope>NUCLEOTIDE SEQUENCE</scope>
    <source>
        <strain evidence="1">HB14</strain>
    </source>
</reference>
<dbReference type="Proteomes" id="UP001139319">
    <property type="component" value="Unassembled WGS sequence"/>
</dbReference>
<dbReference type="RefSeq" id="WP_253966731.1">
    <property type="nucleotide sequence ID" value="NZ_JAMFTH010000001.1"/>
</dbReference>
<gene>
    <name evidence="1" type="ORF">M6D89_03995</name>
</gene>
<protein>
    <submittedName>
        <fullName evidence="1">DUF6122 family protein</fullName>
    </submittedName>
</protein>
<sequence>MDASLEFFRPLIHYSFHFLVPVVFAKLFWKQHWPSAALIMIATMLIDTDHLLADPIFDPNRCSIGFHPLHTAWAGAVYACLLFIPSWKWRAVAVGCLWHLATDSMDCWLGGTLI</sequence>
<dbReference type="Pfam" id="PF19617">
    <property type="entry name" value="DUF6122"/>
    <property type="match status" value="1"/>
</dbReference>
<organism evidence="1 2">
    <name type="scientific">Gilvimarinus xylanilyticus</name>
    <dbReference type="NCBI Taxonomy" id="2944139"/>
    <lineage>
        <taxon>Bacteria</taxon>
        <taxon>Pseudomonadati</taxon>
        <taxon>Pseudomonadota</taxon>
        <taxon>Gammaproteobacteria</taxon>
        <taxon>Cellvibrionales</taxon>
        <taxon>Cellvibrionaceae</taxon>
        <taxon>Gilvimarinus</taxon>
    </lineage>
</organism>
<evidence type="ECO:0000313" key="2">
    <source>
        <dbReference type="Proteomes" id="UP001139319"/>
    </source>
</evidence>